<dbReference type="InterPro" id="IPR050256">
    <property type="entry name" value="Glycosyltransferase_2"/>
</dbReference>
<feature type="domain" description="Glycosyltransferase 2-like" evidence="8">
    <location>
        <begin position="6"/>
        <end position="167"/>
    </location>
</feature>
<dbReference type="PANTHER" id="PTHR48090">
    <property type="entry name" value="UNDECAPRENYL-PHOSPHATE 4-DEOXY-4-FORMAMIDO-L-ARABINOSE TRANSFERASE-RELATED"/>
    <property type="match status" value="1"/>
</dbReference>
<accession>A0A6J6WJE6</accession>
<evidence type="ECO:0000313" key="9">
    <source>
        <dbReference type="EMBL" id="CAB4783375.1"/>
    </source>
</evidence>
<keyword evidence="4 7" id="KW-0812">Transmembrane</keyword>
<comment type="subcellular location">
    <subcellularLocation>
        <location evidence="1">Membrane</location>
        <topology evidence="1">Multi-pass membrane protein</topology>
    </subcellularLocation>
</comment>
<organism evidence="9">
    <name type="scientific">freshwater metagenome</name>
    <dbReference type="NCBI Taxonomy" id="449393"/>
    <lineage>
        <taxon>unclassified sequences</taxon>
        <taxon>metagenomes</taxon>
        <taxon>ecological metagenomes</taxon>
    </lineage>
</organism>
<protein>
    <submittedName>
        <fullName evidence="9">Unannotated protein</fullName>
    </submittedName>
</protein>
<feature type="transmembrane region" description="Helical" evidence="7">
    <location>
        <begin position="231"/>
        <end position="255"/>
    </location>
</feature>
<evidence type="ECO:0000259" key="8">
    <source>
        <dbReference type="Pfam" id="PF00535"/>
    </source>
</evidence>
<feature type="transmembrane region" description="Helical" evidence="7">
    <location>
        <begin position="261"/>
        <end position="289"/>
    </location>
</feature>
<evidence type="ECO:0000256" key="3">
    <source>
        <dbReference type="ARBA" id="ARBA00022679"/>
    </source>
</evidence>
<dbReference type="PANTHER" id="PTHR48090:SF1">
    <property type="entry name" value="PROPHAGE BACTOPRENOL GLUCOSYL TRANSFERASE HOMOLOG"/>
    <property type="match status" value="1"/>
</dbReference>
<evidence type="ECO:0000256" key="6">
    <source>
        <dbReference type="ARBA" id="ARBA00023136"/>
    </source>
</evidence>
<dbReference type="Gene3D" id="3.90.550.10">
    <property type="entry name" value="Spore Coat Polysaccharide Biosynthesis Protein SpsA, Chain A"/>
    <property type="match status" value="1"/>
</dbReference>
<sequence length="317" mass="35558">MKKLISVIVPAYNEEACIEELARQLTAVFAVNDRYDFEVLIIENGSVDRTWEILQTINARDSRFKVIRLARNFRMDGGITAGLDYATGDAVVFMTADLQDPPELITEFIKKWEEGYENIYMHVLKRRGTGPIRSFNSSAFYWLAGKLTDNRIPKNVSDYRLLDRKVYEAVRAMKERNRFVRGLVAWVGFKSIGVEADRAERFGGVSNAHSLKVIDLAVKGIFAHSYIPLKLITMTGVVLSLSSFASIVAFAFVWVFRGVPFAGFGTLVSVIALAFGTLTFMLGIIAEYLGLIYEEVKGRPNFIVSDVLGINPNRITS</sequence>
<evidence type="ECO:0000256" key="7">
    <source>
        <dbReference type="SAM" id="Phobius"/>
    </source>
</evidence>
<proteinExistence type="predicted"/>
<name>A0A6J6WJE6_9ZZZZ</name>
<evidence type="ECO:0000256" key="2">
    <source>
        <dbReference type="ARBA" id="ARBA00022676"/>
    </source>
</evidence>
<dbReference type="EMBL" id="CAFAAG010000001">
    <property type="protein sequence ID" value="CAB4783375.1"/>
    <property type="molecule type" value="Genomic_DNA"/>
</dbReference>
<dbReference type="AlphaFoldDB" id="A0A6J6WJE6"/>
<dbReference type="SUPFAM" id="SSF53448">
    <property type="entry name" value="Nucleotide-diphospho-sugar transferases"/>
    <property type="match status" value="1"/>
</dbReference>
<keyword evidence="5 7" id="KW-1133">Transmembrane helix</keyword>
<keyword evidence="2" id="KW-0328">Glycosyltransferase</keyword>
<dbReference type="CDD" id="cd04187">
    <property type="entry name" value="DPM1_like_bac"/>
    <property type="match status" value="1"/>
</dbReference>
<dbReference type="GO" id="GO:0016757">
    <property type="term" value="F:glycosyltransferase activity"/>
    <property type="evidence" value="ECO:0007669"/>
    <property type="project" value="UniProtKB-KW"/>
</dbReference>
<evidence type="ECO:0000256" key="5">
    <source>
        <dbReference type="ARBA" id="ARBA00022989"/>
    </source>
</evidence>
<evidence type="ECO:0000256" key="4">
    <source>
        <dbReference type="ARBA" id="ARBA00022692"/>
    </source>
</evidence>
<keyword evidence="3" id="KW-0808">Transferase</keyword>
<dbReference type="InterPro" id="IPR029044">
    <property type="entry name" value="Nucleotide-diphossugar_trans"/>
</dbReference>
<keyword evidence="6 7" id="KW-0472">Membrane</keyword>
<reference evidence="9" key="1">
    <citation type="submission" date="2020-05" db="EMBL/GenBank/DDBJ databases">
        <authorList>
            <person name="Chiriac C."/>
            <person name="Salcher M."/>
            <person name="Ghai R."/>
            <person name="Kavagutti S V."/>
        </authorList>
    </citation>
    <scope>NUCLEOTIDE SEQUENCE</scope>
</reference>
<dbReference type="Pfam" id="PF00535">
    <property type="entry name" value="Glycos_transf_2"/>
    <property type="match status" value="1"/>
</dbReference>
<evidence type="ECO:0000256" key="1">
    <source>
        <dbReference type="ARBA" id="ARBA00004141"/>
    </source>
</evidence>
<dbReference type="InterPro" id="IPR001173">
    <property type="entry name" value="Glyco_trans_2-like"/>
</dbReference>
<dbReference type="GO" id="GO:0005886">
    <property type="term" value="C:plasma membrane"/>
    <property type="evidence" value="ECO:0007669"/>
    <property type="project" value="TreeGrafter"/>
</dbReference>
<gene>
    <name evidence="9" type="ORF">UFOPK2975_00051</name>
</gene>